<feature type="binding site" evidence="7">
    <location>
        <position position="420"/>
    </location>
    <ligand>
        <name>substrate</name>
    </ligand>
</feature>
<dbReference type="GO" id="GO:0004553">
    <property type="term" value="F:hydrolase activity, hydrolyzing O-glycosyl compounds"/>
    <property type="evidence" value="ECO:0007669"/>
    <property type="project" value="InterPro"/>
</dbReference>
<keyword evidence="5 9" id="KW-0624">Polysaccharide degradation</keyword>
<evidence type="ECO:0000256" key="7">
    <source>
        <dbReference type="PIRSR" id="PIRSR001100-2"/>
    </source>
</evidence>
<feature type="binding site" evidence="7">
    <location>
        <position position="328"/>
    </location>
    <ligand>
        <name>substrate</name>
    </ligand>
</feature>
<feature type="active site" description="Proton donor" evidence="6 8">
    <location>
        <position position="244"/>
    </location>
</feature>
<keyword evidence="3 9" id="KW-0119">Carbohydrate metabolism</keyword>
<dbReference type="GO" id="GO:0030245">
    <property type="term" value="P:cellulose catabolic process"/>
    <property type="evidence" value="ECO:0007669"/>
    <property type="project" value="UniProtKB-KW"/>
</dbReference>
<evidence type="ECO:0000313" key="11">
    <source>
        <dbReference type="Proteomes" id="UP001305647"/>
    </source>
</evidence>
<comment type="similarity">
    <text evidence="9">Belongs to the glycosyl hydrolase family 6.</text>
</comment>
<evidence type="ECO:0000256" key="2">
    <source>
        <dbReference type="ARBA" id="ARBA00023001"/>
    </source>
</evidence>
<gene>
    <name evidence="10" type="ORF">N658DRAFT_521047</name>
</gene>
<dbReference type="EC" id="3.2.1.-" evidence="9"/>
<evidence type="ECO:0000256" key="9">
    <source>
        <dbReference type="RuleBase" id="RU361186"/>
    </source>
</evidence>
<dbReference type="InterPro" id="IPR016288">
    <property type="entry name" value="Beta_cellobiohydrolase"/>
</dbReference>
<feature type="active site" description="Proton acceptor" evidence="6">
    <location>
        <position position="422"/>
    </location>
</feature>
<sequence length="456" mass="50286">MLCPWHRRVISRPPGHRRCLCCHGAMDPRNQPVDTAHPPGNNRRVRCRSRMVSSIKNTVFSQTTMGWGRSPQSETTMRPSSVLAALATGSLVAAAPSHKQQRTANGDVNPFEGKTQFVNPKWSAKLDQTLRSFLFRGDVLNTLKTWKVQQTSTFVWVSRIADLSNIDAAIADARKAQKWTGKKQIVGLVLYNLPDRDCSAGESAGELKSSENGLERYKEEFIKPYAEKVAAAKDLNFAIVLEPDSLGNLVTNMGIEFCASAAPIYREGIAHAIASLQYDHVNLYIDAAHGGWLGWDDNLPLAAKEFATVVQMAGEGKKVRGFVTNVSNYNPFNAVVRENYTEWSNSWDESHYASSLAPHLTAEGLPAHFIVDQGRVHLPGARKEWGEWCNVHPAGFGTAPTTKTNNTVVDALVWVKPGGESDGQCGMAGAPRAGEWFDEYAQMLVKNADPSVFKWF</sequence>
<evidence type="ECO:0000256" key="3">
    <source>
        <dbReference type="ARBA" id="ARBA00023277"/>
    </source>
</evidence>
<dbReference type="PIRSF" id="PIRSF001100">
    <property type="entry name" value="Beta_cellobiohydrolase"/>
    <property type="match status" value="1"/>
</dbReference>
<dbReference type="Gene3D" id="3.20.20.40">
    <property type="entry name" value="1, 4-beta cellobiohydrolase"/>
    <property type="match status" value="1"/>
</dbReference>
<evidence type="ECO:0000256" key="5">
    <source>
        <dbReference type="ARBA" id="ARBA00023326"/>
    </source>
</evidence>
<dbReference type="PROSITE" id="PS00656">
    <property type="entry name" value="GLYCOSYL_HYDROL_F6_2"/>
    <property type="match status" value="1"/>
</dbReference>
<evidence type="ECO:0000256" key="6">
    <source>
        <dbReference type="PIRSR" id="PIRSR001100-1"/>
    </source>
</evidence>
<name>A0AAN6Q6A7_9PEZI</name>
<dbReference type="Proteomes" id="UP001305647">
    <property type="component" value="Unassembled WGS sequence"/>
</dbReference>
<protein>
    <recommendedName>
        <fullName evidence="9">Glucanase</fullName>
        <ecNumber evidence="9">3.2.1.-</ecNumber>
    </recommendedName>
</protein>
<keyword evidence="2 9" id="KW-0136">Cellulose degradation</keyword>
<evidence type="ECO:0000256" key="8">
    <source>
        <dbReference type="PROSITE-ProRule" id="PRU10057"/>
    </source>
</evidence>
<reference evidence="10" key="1">
    <citation type="journal article" date="2023" name="Mol. Phylogenet. Evol.">
        <title>Genome-scale phylogeny and comparative genomics of the fungal order Sordariales.</title>
        <authorList>
            <person name="Hensen N."/>
            <person name="Bonometti L."/>
            <person name="Westerberg I."/>
            <person name="Brannstrom I.O."/>
            <person name="Guillou S."/>
            <person name="Cros-Aarteil S."/>
            <person name="Calhoun S."/>
            <person name="Haridas S."/>
            <person name="Kuo A."/>
            <person name="Mondo S."/>
            <person name="Pangilinan J."/>
            <person name="Riley R."/>
            <person name="LaButti K."/>
            <person name="Andreopoulos B."/>
            <person name="Lipzen A."/>
            <person name="Chen C."/>
            <person name="Yan M."/>
            <person name="Daum C."/>
            <person name="Ng V."/>
            <person name="Clum A."/>
            <person name="Steindorff A."/>
            <person name="Ohm R.A."/>
            <person name="Martin F."/>
            <person name="Silar P."/>
            <person name="Natvig D.O."/>
            <person name="Lalanne C."/>
            <person name="Gautier V."/>
            <person name="Ament-Velasquez S.L."/>
            <person name="Kruys A."/>
            <person name="Hutchinson M.I."/>
            <person name="Powell A.J."/>
            <person name="Barry K."/>
            <person name="Miller A.N."/>
            <person name="Grigoriev I.V."/>
            <person name="Debuchy R."/>
            <person name="Gladieux P."/>
            <person name="Hiltunen Thoren M."/>
            <person name="Johannesson H."/>
        </authorList>
    </citation>
    <scope>NUCLEOTIDE SEQUENCE</scope>
    <source>
        <strain evidence="10">CBS 757.83</strain>
    </source>
</reference>
<dbReference type="PRINTS" id="PR00733">
    <property type="entry name" value="GLHYDRLASE6"/>
</dbReference>
<dbReference type="Pfam" id="PF01341">
    <property type="entry name" value="Glyco_hydro_6"/>
    <property type="match status" value="1"/>
</dbReference>
<dbReference type="SUPFAM" id="SSF51989">
    <property type="entry name" value="Glycosyl hydrolases family 6, cellulases"/>
    <property type="match status" value="1"/>
</dbReference>
<dbReference type="AlphaFoldDB" id="A0AAN6Q6A7"/>
<feature type="binding site" evidence="7">
    <location>
        <position position="388"/>
    </location>
    <ligand>
        <name>substrate</name>
    </ligand>
</feature>
<dbReference type="EMBL" id="MU863626">
    <property type="protein sequence ID" value="KAK4104373.1"/>
    <property type="molecule type" value="Genomic_DNA"/>
</dbReference>
<feature type="binding site" evidence="7">
    <location>
        <position position="292"/>
    </location>
    <ligand>
        <name>substrate</name>
    </ligand>
</feature>
<keyword evidence="1 9" id="KW-0378">Hydrolase</keyword>
<keyword evidence="11" id="KW-1185">Reference proteome</keyword>
<feature type="binding site" evidence="7">
    <location>
        <position position="289"/>
    </location>
    <ligand>
        <name>substrate</name>
    </ligand>
</feature>
<feature type="binding site" evidence="7">
    <location>
        <position position="416"/>
    </location>
    <ligand>
        <name>substrate</name>
    </ligand>
</feature>
<evidence type="ECO:0000256" key="1">
    <source>
        <dbReference type="ARBA" id="ARBA00022801"/>
    </source>
</evidence>
<evidence type="ECO:0000313" key="10">
    <source>
        <dbReference type="EMBL" id="KAK4104373.1"/>
    </source>
</evidence>
<keyword evidence="4 9" id="KW-0326">Glycosidase</keyword>
<feature type="binding site" evidence="7">
    <location>
        <position position="156"/>
    </location>
    <ligand>
        <name>substrate</name>
    </ligand>
</feature>
<dbReference type="InterPro" id="IPR001524">
    <property type="entry name" value="Glyco_hydro_6_CS"/>
</dbReference>
<dbReference type="PANTHER" id="PTHR34876">
    <property type="match status" value="1"/>
</dbReference>
<dbReference type="InterPro" id="IPR036434">
    <property type="entry name" value="Beta_cellobiohydrolase_sf"/>
</dbReference>
<dbReference type="PANTHER" id="PTHR34876:SF10">
    <property type="entry name" value="GLUCANASE"/>
    <property type="match status" value="1"/>
</dbReference>
<organism evidence="10 11">
    <name type="scientific">Parathielavia hyrcaniae</name>
    <dbReference type="NCBI Taxonomy" id="113614"/>
    <lineage>
        <taxon>Eukaryota</taxon>
        <taxon>Fungi</taxon>
        <taxon>Dikarya</taxon>
        <taxon>Ascomycota</taxon>
        <taxon>Pezizomycotina</taxon>
        <taxon>Sordariomycetes</taxon>
        <taxon>Sordariomycetidae</taxon>
        <taxon>Sordariales</taxon>
        <taxon>Chaetomiaceae</taxon>
        <taxon>Parathielavia</taxon>
    </lineage>
</organism>
<evidence type="ECO:0000256" key="4">
    <source>
        <dbReference type="ARBA" id="ARBA00023295"/>
    </source>
</evidence>
<comment type="caution">
    <text evidence="10">The sequence shown here is derived from an EMBL/GenBank/DDBJ whole genome shotgun (WGS) entry which is preliminary data.</text>
</comment>
<accession>A0AAN6Q6A7</accession>
<reference evidence="10" key="2">
    <citation type="submission" date="2023-05" db="EMBL/GenBank/DDBJ databases">
        <authorList>
            <consortium name="Lawrence Berkeley National Laboratory"/>
            <person name="Steindorff A."/>
            <person name="Hensen N."/>
            <person name="Bonometti L."/>
            <person name="Westerberg I."/>
            <person name="Brannstrom I.O."/>
            <person name="Guillou S."/>
            <person name="Cros-Aarteil S."/>
            <person name="Calhoun S."/>
            <person name="Haridas S."/>
            <person name="Kuo A."/>
            <person name="Mondo S."/>
            <person name="Pangilinan J."/>
            <person name="Riley R."/>
            <person name="Labutti K."/>
            <person name="Andreopoulos B."/>
            <person name="Lipzen A."/>
            <person name="Chen C."/>
            <person name="Yanf M."/>
            <person name="Daum C."/>
            <person name="Ng V."/>
            <person name="Clum A."/>
            <person name="Ohm R."/>
            <person name="Martin F."/>
            <person name="Silar P."/>
            <person name="Natvig D."/>
            <person name="Lalanne C."/>
            <person name="Gautier V."/>
            <person name="Ament-Velasquez S.L."/>
            <person name="Kruys A."/>
            <person name="Hutchinson M.I."/>
            <person name="Powell A.J."/>
            <person name="Barry K."/>
            <person name="Miller A.N."/>
            <person name="Grigoriev I.V."/>
            <person name="Debuchy R."/>
            <person name="Gladieux P."/>
            <person name="Thoren M.H."/>
            <person name="Johannesson H."/>
        </authorList>
    </citation>
    <scope>NUCLEOTIDE SEQUENCE</scope>
    <source>
        <strain evidence="10">CBS 757.83</strain>
    </source>
</reference>
<proteinExistence type="inferred from homology"/>